<organism evidence="5 6">
    <name type="scientific">Paenibacillus cookii</name>
    <dbReference type="NCBI Taxonomy" id="157839"/>
    <lineage>
        <taxon>Bacteria</taxon>
        <taxon>Bacillati</taxon>
        <taxon>Bacillota</taxon>
        <taxon>Bacilli</taxon>
        <taxon>Bacillales</taxon>
        <taxon>Paenibacillaceae</taxon>
        <taxon>Paenibacillus</taxon>
    </lineage>
</organism>
<keyword evidence="6" id="KW-1185">Reference proteome</keyword>
<dbReference type="InterPro" id="IPR008928">
    <property type="entry name" value="6-hairpin_glycosidase_sf"/>
</dbReference>
<feature type="domain" description="Alpha-L-rhamnosidase" evidence="4">
    <location>
        <begin position="238"/>
        <end position="439"/>
    </location>
</feature>
<sequence>MNQTANTEWKAQWIWGSGEPSPRNKWRCFRRAFKARHSVQSASIRISADSRYVLYIDGKPLGRGPVRSWPFAWSYDEYEIGHLLEPGKETVIAVLVMHYGISTFQYLRGRGGLLVQLDIRNAESGLDSGLDSGDPHPQEWSIVTDSSWKTAIHRGHDPNSSRISCQMAFTEIIDAAKWDDRWITAAYDDSDWEQASVIGPVGVEPWTKLIPRDIPYLTEEPVHPSRVESMSGVRPPAWSAVIDLYGMMSPNSGEHANNAAFCGYLATRVILNEAASFTIGLPDSGRIDPVISVDGQVYTPEDFTGEAPERYLTIALEAGEHLLLMDVTGVSHGHGFHLGFDCASPFRLEAVNVPKAGKSTADQNAGEAMKAGGAAAGGSVAQPELSEFSLIGPFDAVAMIDHRPTRPLNREHPDYQAVRTAASASDLQPYAAWIRPVEPPFINRNDVFASCVWKRDEAVQRMPASLQSAAIAGPDAAVLPVLPGWDTEIVIDFGRELSGYISFELDAASGTVIDLYGFEFMKDGWRQHTYQLDNTLRYRCREGRQAYTSLIRRGLRYLALTVRGAGRPVRLFEVKMIQSNYPVANIGSFRSSDTLLNEIWRISRDTTRLCMEDTFVDCPAYEQAYWVGDARNEALVGYYAFGAKEIVERCLKLVPGSEFQTPLYADQVPSGWNSVIPNWTFFWVTACLEYYRYDGREEFLHGIWPHVKLAMEQYLKHIDGNGLFSFDGWNLLDWAPFEQPNEGVVAPQNMFLCRTLNHAAEIGAVAGDQEGSARFRKEADKLKTSINIRLWDEARQAYADCIRRDGGFSGTLSAQTHVVAYLCDIADGERLEKISSHILQPPPSFVNIGSPFMSFFYYEALARMGRLDVMVDDMRASYGIMIENGATACWEMYPWSGFFKDPRILTRSHCHAWSAGPAYFLGAYILGVQGANPGWSTVRVAPQPCGLERASGSVPLPDGGRIDVSWRIEGTDRLILAVSAPPHIEIRTAAPEGYDMKVEFH</sequence>
<dbReference type="Pfam" id="PF05592">
    <property type="entry name" value="Bac_rhamnosid"/>
    <property type="match status" value="1"/>
</dbReference>
<evidence type="ECO:0008006" key="7">
    <source>
        <dbReference type="Google" id="ProtNLM"/>
    </source>
</evidence>
<name>A0ABQ4LRH9_9BACL</name>
<reference evidence="5 6" key="1">
    <citation type="submission" date="2021-03" db="EMBL/GenBank/DDBJ databases">
        <title>Antimicrobial resistance genes in bacteria isolated from Japanese honey, and their potential for conferring macrolide and lincosamide resistance in the American foulbrood pathogen Paenibacillus larvae.</title>
        <authorList>
            <person name="Okamoto M."/>
            <person name="Kumagai M."/>
            <person name="Kanamori H."/>
            <person name="Takamatsu D."/>
        </authorList>
    </citation>
    <scope>NUCLEOTIDE SEQUENCE [LARGE SCALE GENOMIC DNA]</scope>
    <source>
        <strain evidence="5 6">J21TS3</strain>
    </source>
</reference>
<evidence type="ECO:0000259" key="1">
    <source>
        <dbReference type="Pfam" id="PF05592"/>
    </source>
</evidence>
<dbReference type="RefSeq" id="WP_212947602.1">
    <property type="nucleotide sequence ID" value="NZ_BORW01000002.1"/>
</dbReference>
<dbReference type="InterPro" id="IPR008902">
    <property type="entry name" value="Rhamnosid_concanavalin"/>
</dbReference>
<evidence type="ECO:0000259" key="3">
    <source>
        <dbReference type="Pfam" id="PF17390"/>
    </source>
</evidence>
<comment type="caution">
    <text evidence="5">The sequence shown here is derived from an EMBL/GenBank/DDBJ whole genome shotgun (WGS) entry which is preliminary data.</text>
</comment>
<feature type="domain" description="Alpha-L-rhamnosidase C-terminal" evidence="3">
    <location>
        <begin position="927"/>
        <end position="986"/>
    </location>
</feature>
<dbReference type="Gene3D" id="1.50.10.10">
    <property type="match status" value="1"/>
</dbReference>
<dbReference type="Proteomes" id="UP000680638">
    <property type="component" value="Unassembled WGS sequence"/>
</dbReference>
<dbReference type="PANTHER" id="PTHR34987:SF6">
    <property type="entry name" value="ALPHA-L-RHAMNOSIDASE SIX-HAIRPIN GLYCOSIDASE DOMAIN-CONTAINING PROTEIN"/>
    <property type="match status" value="1"/>
</dbReference>
<dbReference type="SUPFAM" id="SSF49785">
    <property type="entry name" value="Galactose-binding domain-like"/>
    <property type="match status" value="1"/>
</dbReference>
<dbReference type="Gene3D" id="2.60.420.10">
    <property type="entry name" value="Maltose phosphorylase, domain 3"/>
    <property type="match status" value="1"/>
</dbReference>
<dbReference type="Pfam" id="PF17389">
    <property type="entry name" value="Bac_rhamnosid6H"/>
    <property type="match status" value="1"/>
</dbReference>
<dbReference type="Pfam" id="PF21557">
    <property type="entry name" value="RhaB_D2"/>
    <property type="match status" value="1"/>
</dbReference>
<dbReference type="InterPro" id="IPR035398">
    <property type="entry name" value="Bac_rhamnosid_C"/>
</dbReference>
<dbReference type="EMBL" id="BORW01000002">
    <property type="protein sequence ID" value="GIO65857.1"/>
    <property type="molecule type" value="Genomic_DNA"/>
</dbReference>
<feature type="domain" description="Alpha-L-rhamnosidase concanavalin-like" evidence="1">
    <location>
        <begin position="486"/>
        <end position="563"/>
    </location>
</feature>
<dbReference type="InterPro" id="IPR035396">
    <property type="entry name" value="Bac_rhamnosid6H"/>
</dbReference>
<protein>
    <recommendedName>
        <fullName evidence="7">Alpha-L-rhamnosidase</fullName>
    </recommendedName>
</protein>
<dbReference type="InterPro" id="IPR012341">
    <property type="entry name" value="6hp_glycosidase-like_sf"/>
</dbReference>
<proteinExistence type="predicted"/>
<dbReference type="SUPFAM" id="SSF48208">
    <property type="entry name" value="Six-hairpin glycosidases"/>
    <property type="match status" value="1"/>
</dbReference>
<gene>
    <name evidence="5" type="ORF">J21TS3_06780</name>
</gene>
<evidence type="ECO:0000313" key="5">
    <source>
        <dbReference type="EMBL" id="GIO65857.1"/>
    </source>
</evidence>
<evidence type="ECO:0000259" key="4">
    <source>
        <dbReference type="Pfam" id="PF21557"/>
    </source>
</evidence>
<feature type="domain" description="Alpha-L-rhamnosidase six-hairpin glycosidase" evidence="2">
    <location>
        <begin position="585"/>
        <end position="925"/>
    </location>
</feature>
<accession>A0ABQ4LRH9</accession>
<dbReference type="InterPro" id="IPR008979">
    <property type="entry name" value="Galactose-bd-like_sf"/>
</dbReference>
<evidence type="ECO:0000259" key="2">
    <source>
        <dbReference type="Pfam" id="PF17389"/>
    </source>
</evidence>
<evidence type="ECO:0000313" key="6">
    <source>
        <dbReference type="Proteomes" id="UP000680638"/>
    </source>
</evidence>
<dbReference type="Gene3D" id="2.60.120.260">
    <property type="entry name" value="Galactose-binding domain-like"/>
    <property type="match status" value="3"/>
</dbReference>
<dbReference type="InterPro" id="IPR048653">
    <property type="entry name" value="RhaB_D2"/>
</dbReference>
<dbReference type="PANTHER" id="PTHR34987">
    <property type="entry name" value="C, PUTATIVE (AFU_ORTHOLOGUE AFUA_3G02880)-RELATED"/>
    <property type="match status" value="1"/>
</dbReference>
<dbReference type="Pfam" id="PF17390">
    <property type="entry name" value="Bac_rhamnosid_C"/>
    <property type="match status" value="1"/>
</dbReference>